<dbReference type="FunFam" id="1.10.238.10:FF:000179">
    <property type="entry name" value="EF-hand calcium-binding domain-containing protein 6"/>
    <property type="match status" value="1"/>
</dbReference>
<feature type="domain" description="EF-hand" evidence="5">
    <location>
        <begin position="867"/>
        <end position="902"/>
    </location>
</feature>
<dbReference type="PANTHER" id="PTHR20875:SF2">
    <property type="entry name" value="EF-HAND CALCIUM-BINDING DOMAIN-CONTAINING PROTEIN 6"/>
    <property type="match status" value="1"/>
</dbReference>
<feature type="domain" description="EF-hand" evidence="5">
    <location>
        <begin position="796"/>
        <end position="831"/>
    </location>
</feature>
<feature type="domain" description="EF-hand" evidence="5">
    <location>
        <begin position="66"/>
        <end position="101"/>
    </location>
</feature>
<feature type="domain" description="EF-hand" evidence="5">
    <location>
        <begin position="760"/>
        <end position="795"/>
    </location>
</feature>
<feature type="domain" description="EF-hand" evidence="5">
    <location>
        <begin position="176"/>
        <end position="211"/>
    </location>
</feature>
<feature type="domain" description="EF-hand" evidence="5">
    <location>
        <begin position="212"/>
        <end position="247"/>
    </location>
</feature>
<accession>A0AAN8IZ91</accession>
<evidence type="ECO:0000256" key="1">
    <source>
        <dbReference type="ARBA" id="ARBA00022553"/>
    </source>
</evidence>
<feature type="region of interest" description="Disordered" evidence="4">
    <location>
        <begin position="1309"/>
        <end position="1329"/>
    </location>
</feature>
<sequence length="1535" mass="181108">MALVNQSQTMLHVPMSARQHSRPNVSHLKPPTARSYIGRSDRGLNSGRPGFSKIEVEALIREKLRHNYEGIKNAFKVCDANRKHSISKDEFRRVLSSYCFPMTTNQFESIVSKVEKTPNGFVLYADFLEKFAGGSVRSSQEKTEQVALIRNNNQTQLLKEVNVEILEKLLKEKISENMQSVLKALRLFDYNMDGKIQRYELRKVLENYCFKLTDQQYDKLWQRYDINHTGHVNYKELLQRLGFHSTERLLPTNTVQSALTWPVGLYQSGVNNTDNRIRRQLRQDEQWLKKLTFDQIEQEFRKRMRANYTNLKKSFLSFDKNISGFISLEDLKAILTNFTIPMSNQLFMRLMERCGIKGTGRIAWEIFLEKFQDPIDVFNGQTLPIGRNHKFFPVMEKQSTVLSDDIWNQLYRSIESHYSSFKQAFLEFDINRTGHITRKDFRRILERYTFNLDDNQFKCIMLKLDPNHTNSITYHQFLQIFEEKDKLEGHKWLNSVHRFNEKQKPIIMPWETVEDILREKINENWKNISEALVYHDFLDEGYITPANLKSVIDKYVLPISHDHFQHLLNGCEKRLADGRVSYIEFLERLNVTVSPGDLDGLSSQIYAGNQLSEHQRLTDHINRQLQINERIKERTVFYSAEEVIVRLSDRINQHNIQLHDAFNTYDKTGKGRISKRNFRKLLHNMGFIMKDDQFEELVTKLDFNKGFMTYENFISNFENRNSQYEDIVRTGNHHVNPIRGDEFGSNALEVESKLRTKLRDNFTDLRSAFYKFDDDHNGILTKKNFRRMLDSFMIITSDEEFEKLCQRLGIDKQSKISYQEFLDCFEIRDTQDGHKWLTSVHRYNTAIPPRSLTAEEAHEQLKCKAHRQWADLAKAFLGFDKKKKGVLKKTELRNVLNKFMIPITKEEFNKLWEMYDEDCKGFVSHQDFLVKLGASEFTPLDDGISQQITEASRQNLVNHNLDQHMKHEDATFKQAELGLHMTAEYVEQQLRDKIRDKYKDFYAAFRNYDTKKRGYLSVREIQKVLVDLNFFISDDEFFRLLERMGLQTNQSRLNYDDFLRAFEEGRKSSYGRRKREFTLSTEDYSHLLPQQAEDKLRQNIANQKYTLEKACASFDKYGCGLIALPDFRRILDTFCFKLTNQQWLYFVNKVNRSSDNTISYRAFLKQFSSSVEEDTVQWLDMLQKSSLVTKNQVDLDIPDSDLEDKLKESVAAHFNTVARSLEEIDYAKIGVVSKEDFKHLINTELFKLTDEKFDILWKSLPINEFDNLDYVEFLKEYNGDYRVGEYQSSPVVRSESGQDMVIPITRSHTSMSLKSQSRNESRLSTRSSRCRSRMSTPMVNADSAEQCLKDIVLKHWKDIQKQCRTYDHYNTGTIDALQFKSVLSQYDVNLSSEDYNKIMIKYDLHENGSFCYADFLRHFVLDLKSRDSSISFKRPKLKPAFLEATIEETNNQYFTAIQQLKSAVTEYWKEMRRLFRAVDQQSTGVICTDDFRRILRQFNVNLSEDEFSHMISYFVRNFDDQICYNDFIKAHINHH</sequence>
<organism evidence="6 7">
    <name type="scientific">Patella caerulea</name>
    <name type="common">Rayed Mediterranean limpet</name>
    <dbReference type="NCBI Taxonomy" id="87958"/>
    <lineage>
        <taxon>Eukaryota</taxon>
        <taxon>Metazoa</taxon>
        <taxon>Spiralia</taxon>
        <taxon>Lophotrochozoa</taxon>
        <taxon>Mollusca</taxon>
        <taxon>Gastropoda</taxon>
        <taxon>Patellogastropoda</taxon>
        <taxon>Patelloidea</taxon>
        <taxon>Patellidae</taxon>
        <taxon>Patella</taxon>
    </lineage>
</organism>
<evidence type="ECO:0000256" key="4">
    <source>
        <dbReference type="SAM" id="MobiDB-lite"/>
    </source>
</evidence>
<dbReference type="GO" id="GO:0005654">
    <property type="term" value="C:nucleoplasm"/>
    <property type="evidence" value="ECO:0007669"/>
    <property type="project" value="TreeGrafter"/>
</dbReference>
<evidence type="ECO:0000259" key="5">
    <source>
        <dbReference type="PROSITE" id="PS50222"/>
    </source>
</evidence>
<reference evidence="6 7" key="1">
    <citation type="submission" date="2024-01" db="EMBL/GenBank/DDBJ databases">
        <title>The genome of the rayed Mediterranean limpet Patella caerulea (Linnaeus, 1758).</title>
        <authorList>
            <person name="Anh-Thu Weber A."/>
            <person name="Halstead-Nussloch G."/>
        </authorList>
    </citation>
    <scope>NUCLEOTIDE SEQUENCE [LARGE SCALE GENOMIC DNA]</scope>
    <source>
        <strain evidence="6">AATW-2023a</strain>
        <tissue evidence="6">Whole specimen</tissue>
    </source>
</reference>
<dbReference type="CDD" id="cd00051">
    <property type="entry name" value="EFh"/>
    <property type="match status" value="3"/>
</dbReference>
<dbReference type="InterPro" id="IPR011992">
    <property type="entry name" value="EF-hand-dom_pair"/>
</dbReference>
<feature type="domain" description="EF-hand" evidence="5">
    <location>
        <begin position="903"/>
        <end position="938"/>
    </location>
</feature>
<keyword evidence="2" id="KW-0677">Repeat</keyword>
<dbReference type="EMBL" id="JAZGQO010000015">
    <property type="protein sequence ID" value="KAK6168917.1"/>
    <property type="molecule type" value="Genomic_DNA"/>
</dbReference>
<feature type="domain" description="EF-hand" evidence="5">
    <location>
        <begin position="996"/>
        <end position="1031"/>
    </location>
</feature>
<dbReference type="Pfam" id="PF13499">
    <property type="entry name" value="EF-hand_7"/>
    <property type="match status" value="5"/>
</dbReference>
<feature type="domain" description="EF-hand" evidence="5">
    <location>
        <begin position="653"/>
        <end position="688"/>
    </location>
</feature>
<keyword evidence="3" id="KW-0106">Calcium</keyword>
<comment type="caution">
    <text evidence="6">The sequence shown here is derived from an EMBL/GenBank/DDBJ whole genome shotgun (WGS) entry which is preliminary data.</text>
</comment>
<keyword evidence="7" id="KW-1185">Reference proteome</keyword>
<evidence type="ECO:0000256" key="3">
    <source>
        <dbReference type="ARBA" id="ARBA00022837"/>
    </source>
</evidence>
<dbReference type="Proteomes" id="UP001347796">
    <property type="component" value="Unassembled WGS sequence"/>
</dbReference>
<dbReference type="Gene3D" id="1.10.238.10">
    <property type="entry name" value="EF-hand"/>
    <property type="match status" value="13"/>
</dbReference>
<dbReference type="PROSITE" id="PS00018">
    <property type="entry name" value="EF_HAND_1"/>
    <property type="match status" value="3"/>
</dbReference>
<keyword evidence="1" id="KW-0597">Phosphoprotein</keyword>
<feature type="region of interest" description="Disordered" evidence="4">
    <location>
        <begin position="15"/>
        <end position="44"/>
    </location>
</feature>
<dbReference type="GO" id="GO:0005509">
    <property type="term" value="F:calcium ion binding"/>
    <property type="evidence" value="ECO:0007669"/>
    <property type="project" value="InterPro"/>
</dbReference>
<dbReference type="PANTHER" id="PTHR20875">
    <property type="entry name" value="EF-HAND CALCIUM-BINDING DOMAIN-CONTAINING PROTEIN 6-RELATED"/>
    <property type="match status" value="1"/>
</dbReference>
<dbReference type="PROSITE" id="PS50222">
    <property type="entry name" value="EF_HAND_2"/>
    <property type="match status" value="13"/>
</dbReference>
<dbReference type="InterPro" id="IPR015070">
    <property type="entry name" value="EF_hand_DJBP"/>
</dbReference>
<evidence type="ECO:0000313" key="6">
    <source>
        <dbReference type="EMBL" id="KAK6168917.1"/>
    </source>
</evidence>
<dbReference type="InterPro" id="IPR052603">
    <property type="entry name" value="EFCB6"/>
</dbReference>
<dbReference type="FunFam" id="1.10.238.10:FF:000121">
    <property type="entry name" value="EF-hand calcium-binding domain-containing protein 6"/>
    <property type="match status" value="5"/>
</dbReference>
<dbReference type="InterPro" id="IPR018247">
    <property type="entry name" value="EF_Hand_1_Ca_BS"/>
</dbReference>
<feature type="domain" description="EF-hand" evidence="5">
    <location>
        <begin position="416"/>
        <end position="451"/>
    </location>
</feature>
<proteinExistence type="predicted"/>
<dbReference type="SMART" id="SM00054">
    <property type="entry name" value="EFh"/>
    <property type="match status" value="15"/>
</dbReference>
<dbReference type="Pfam" id="PF08976">
    <property type="entry name" value="EF-hand_11"/>
    <property type="match status" value="2"/>
</dbReference>
<protein>
    <recommendedName>
        <fullName evidence="5">EF-hand domain-containing protein</fullName>
    </recommendedName>
</protein>
<name>A0AAN8IZ91_PATCE</name>
<evidence type="ECO:0000313" key="7">
    <source>
        <dbReference type="Proteomes" id="UP001347796"/>
    </source>
</evidence>
<feature type="domain" description="EF-hand" evidence="5">
    <location>
        <begin position="1466"/>
        <end position="1501"/>
    </location>
</feature>
<gene>
    <name evidence="6" type="ORF">SNE40_020073</name>
</gene>
<evidence type="ECO:0000256" key="2">
    <source>
        <dbReference type="ARBA" id="ARBA00022737"/>
    </source>
</evidence>
<feature type="domain" description="EF-hand" evidence="5">
    <location>
        <begin position="306"/>
        <end position="341"/>
    </location>
</feature>
<feature type="domain" description="EF-hand" evidence="5">
    <location>
        <begin position="452"/>
        <end position="487"/>
    </location>
</feature>
<dbReference type="SUPFAM" id="SSF47473">
    <property type="entry name" value="EF-hand"/>
    <property type="match status" value="7"/>
</dbReference>
<dbReference type="InterPro" id="IPR002048">
    <property type="entry name" value="EF_hand_dom"/>
</dbReference>